<keyword evidence="2" id="KW-0472">Membrane</keyword>
<feature type="coiled-coil region" evidence="1">
    <location>
        <begin position="106"/>
        <end position="133"/>
    </location>
</feature>
<comment type="caution">
    <text evidence="3">The sequence shown here is derived from an EMBL/GenBank/DDBJ whole genome shotgun (WGS) entry which is preliminary data.</text>
</comment>
<sequence>MSDRSAAPSPAPLSDDELRETLDLMATAVASMSDRIDALTAVSDRQIKVSTEARIAAFAAKDQTDPTRHGDALAQTLNAGLGQVATDMAKIVRRLALQTDKTLQALARAEDDRSSALREVVERERKAERLKRRLPWIGLGALVLALALTVTLPRFLASNASTCALLGGTWTTTTTGIDACVFYGE</sequence>
<dbReference type="AlphaFoldDB" id="A0A934IKP4"/>
<keyword evidence="2" id="KW-0812">Transmembrane</keyword>
<evidence type="ECO:0000313" key="4">
    <source>
        <dbReference type="Proteomes" id="UP000642488"/>
    </source>
</evidence>
<organism evidence="3 4">
    <name type="scientific">Palleronia pontilimi</name>
    <dbReference type="NCBI Taxonomy" id="1964209"/>
    <lineage>
        <taxon>Bacteria</taxon>
        <taxon>Pseudomonadati</taxon>
        <taxon>Pseudomonadota</taxon>
        <taxon>Alphaproteobacteria</taxon>
        <taxon>Rhodobacterales</taxon>
        <taxon>Roseobacteraceae</taxon>
        <taxon>Palleronia</taxon>
    </lineage>
</organism>
<gene>
    <name evidence="3" type="ORF">ILP92_16435</name>
</gene>
<proteinExistence type="predicted"/>
<evidence type="ECO:0000256" key="1">
    <source>
        <dbReference type="SAM" id="Coils"/>
    </source>
</evidence>
<evidence type="ECO:0000313" key="3">
    <source>
        <dbReference type="EMBL" id="MBJ3764330.1"/>
    </source>
</evidence>
<accession>A0A934IKP4</accession>
<protein>
    <submittedName>
        <fullName evidence="3">Uncharacterized protein</fullName>
    </submittedName>
</protein>
<dbReference type="EMBL" id="JAEKPD010000022">
    <property type="protein sequence ID" value="MBJ3764330.1"/>
    <property type="molecule type" value="Genomic_DNA"/>
</dbReference>
<keyword evidence="1" id="KW-0175">Coiled coil</keyword>
<evidence type="ECO:0000256" key="2">
    <source>
        <dbReference type="SAM" id="Phobius"/>
    </source>
</evidence>
<feature type="transmembrane region" description="Helical" evidence="2">
    <location>
        <begin position="134"/>
        <end position="156"/>
    </location>
</feature>
<keyword evidence="4" id="KW-1185">Reference proteome</keyword>
<name>A0A934IKP4_9RHOB</name>
<keyword evidence="2" id="KW-1133">Transmembrane helix</keyword>
<dbReference type="Proteomes" id="UP000642488">
    <property type="component" value="Unassembled WGS sequence"/>
</dbReference>
<reference evidence="3" key="1">
    <citation type="submission" date="2020-12" db="EMBL/GenBank/DDBJ databases">
        <title>Bacterial taxonomy.</title>
        <authorList>
            <person name="Pan X."/>
        </authorList>
    </citation>
    <scope>NUCLEOTIDE SEQUENCE</scope>
    <source>
        <strain evidence="3">KCTC 52957</strain>
    </source>
</reference>